<evidence type="ECO:0000256" key="1">
    <source>
        <dbReference type="SAM" id="MobiDB-lite"/>
    </source>
</evidence>
<reference evidence="4" key="1">
    <citation type="journal article" date="2019" name="Int. J. Syst. Evol. Microbiol.">
        <title>The Global Catalogue of Microorganisms (GCM) 10K type strain sequencing project: providing services to taxonomists for standard genome sequencing and annotation.</title>
        <authorList>
            <consortium name="The Broad Institute Genomics Platform"/>
            <consortium name="The Broad Institute Genome Sequencing Center for Infectious Disease"/>
            <person name="Wu L."/>
            <person name="Ma J."/>
        </authorList>
    </citation>
    <scope>NUCLEOTIDE SEQUENCE [LARGE SCALE GENOMIC DNA]</scope>
    <source>
        <strain evidence="4">JCM 17705</strain>
    </source>
</reference>
<dbReference type="RefSeq" id="WP_345210423.1">
    <property type="nucleotide sequence ID" value="NZ_BAABFT010000003.1"/>
</dbReference>
<feature type="domain" description="Outer membrane protein beta-barrel" evidence="2">
    <location>
        <begin position="547"/>
        <end position="931"/>
    </location>
</feature>
<dbReference type="Pfam" id="PF14905">
    <property type="entry name" value="OMP_b-brl_3"/>
    <property type="match status" value="1"/>
</dbReference>
<evidence type="ECO:0000259" key="2">
    <source>
        <dbReference type="Pfam" id="PF14905"/>
    </source>
</evidence>
<protein>
    <recommendedName>
        <fullName evidence="2">Outer membrane protein beta-barrel domain-containing protein</fullName>
    </recommendedName>
</protein>
<organism evidence="3 4">
    <name type="scientific">Mucilaginibacter gynuensis</name>
    <dbReference type="NCBI Taxonomy" id="1302236"/>
    <lineage>
        <taxon>Bacteria</taxon>
        <taxon>Pseudomonadati</taxon>
        <taxon>Bacteroidota</taxon>
        <taxon>Sphingobacteriia</taxon>
        <taxon>Sphingobacteriales</taxon>
        <taxon>Sphingobacteriaceae</taxon>
        <taxon>Mucilaginibacter</taxon>
    </lineage>
</organism>
<name>A0ABP8G4W9_9SPHI</name>
<dbReference type="EMBL" id="BAABFT010000003">
    <property type="protein sequence ID" value="GAA4317576.1"/>
    <property type="molecule type" value="Genomic_DNA"/>
</dbReference>
<gene>
    <name evidence="3" type="ORF">GCM10023149_15200</name>
</gene>
<comment type="caution">
    <text evidence="3">The sequence shown here is derived from an EMBL/GenBank/DDBJ whole genome shotgun (WGS) entry which is preliminary data.</text>
</comment>
<evidence type="ECO:0000313" key="4">
    <source>
        <dbReference type="Proteomes" id="UP001500582"/>
    </source>
</evidence>
<evidence type="ECO:0000313" key="3">
    <source>
        <dbReference type="EMBL" id="GAA4317576.1"/>
    </source>
</evidence>
<feature type="region of interest" description="Disordered" evidence="1">
    <location>
        <begin position="415"/>
        <end position="435"/>
    </location>
</feature>
<dbReference type="InterPro" id="IPR041700">
    <property type="entry name" value="OMP_b-brl_3"/>
</dbReference>
<dbReference type="SUPFAM" id="SSF56935">
    <property type="entry name" value="Porins"/>
    <property type="match status" value="1"/>
</dbReference>
<sequence length="940" mass="106533">MRLIYTMIVSLILLTGYQHTYGQAKALLPGSVKGLLKDTARNYILRTATVSIYNAKDSTLLNYQLTNGSAEFNINNLPLDVPLKLEVSYTGYALLEKPFTIPAAAKVFDFKTIFMQMRDITLEEVKIRVPPISMNGDTLEINPSAFKLDSNAVIEDVLRRTPGVQLWGDGVITVNGREIKNVYVDGKPFFGGNAKVALQNLPKQAVQKVQVYREPNEKNLLDSTLTMNLKLKKANKFGMFGKISGGYGTDKRYEGDANLNIYTSKMQIGIVGASNNVNKTAFSADRLLQNSTFKGVGANVDYQPDFRATGITKPTSGGVTFKYDFYEDPKWDNKNTLSADYFIQHRSYENTTLSSTQNTIGNADQVYNEYQNSDLQTNNDQKFNTRYERNSRKGTLNVSQSYNYGNNEATNQSITNSLNNNRDMVSSNTTESKNSSDYKNFNFTAEYQRRSWDYPRKGFPLFNNLRANYEFALNDRNNESSNLSDFRSFINTAGNRKINRQYDNTVNDVNHKLYLEFPGVDDVIKEDGFRNIDIVLINYTRLNTNKNRNGVTDLDTLTGAFINNDYLSNDLKTDLIEEMPELRVQRSFYKSLSNRFNKSLNISVSAVQNFTSQKSRSIKAFQNIDRSYSRLLPKASISASDYQYGEYYRSLSLNYETSIQIPQIWQLAPLADSTNVYNLIRGNIALKEAKTHSLSINFNHSDQKTKNAFNLYASVSASIVNAAIVDSVKIDNQNRREIFYANVNGQRNLYGYFEVRKAFDLKAGQLQLRYYSNINYRKTPDYINGALNVSNSVNNDNNLKIFYSFKDKLAVEAATSFSPSSSKQLLFNTKYSSKNYSNSLSTSYNVTKRFNLSSNIMFNKSTSSNNVNVNFTIWNASATYRMLKGNNAEIKLAALDLLHQNTNIINYTGANSLTTGTQTVLKQYFMATLSYYPRFFGTGK</sequence>
<accession>A0ABP8G4W9</accession>
<keyword evidence="4" id="KW-1185">Reference proteome</keyword>
<proteinExistence type="predicted"/>
<dbReference type="Proteomes" id="UP001500582">
    <property type="component" value="Unassembled WGS sequence"/>
</dbReference>